<feature type="zinc finger region" description="C3H1-type" evidence="5">
    <location>
        <begin position="78"/>
        <end position="104"/>
    </location>
</feature>
<feature type="zinc finger region" description="C3H1-type" evidence="5">
    <location>
        <begin position="133"/>
        <end position="160"/>
    </location>
</feature>
<evidence type="ECO:0000256" key="2">
    <source>
        <dbReference type="ARBA" id="ARBA00022737"/>
    </source>
</evidence>
<dbReference type="GeneID" id="101860422"/>
<evidence type="ECO:0000259" key="8">
    <source>
        <dbReference type="PROSITE" id="PS50103"/>
    </source>
</evidence>
<feature type="compositionally biased region" description="Gly residues" evidence="7">
    <location>
        <begin position="28"/>
        <end position="37"/>
    </location>
</feature>
<name>A0ABM0JV52_APLCA</name>
<keyword evidence="1 5" id="KW-0479">Metal-binding</keyword>
<keyword evidence="9" id="KW-1185">Reference proteome</keyword>
<evidence type="ECO:0000256" key="6">
    <source>
        <dbReference type="SAM" id="Coils"/>
    </source>
</evidence>
<dbReference type="Proteomes" id="UP000694888">
    <property type="component" value="Unplaced"/>
</dbReference>
<evidence type="ECO:0000256" key="3">
    <source>
        <dbReference type="ARBA" id="ARBA00022771"/>
    </source>
</evidence>
<evidence type="ECO:0000256" key="1">
    <source>
        <dbReference type="ARBA" id="ARBA00022723"/>
    </source>
</evidence>
<keyword evidence="2" id="KW-0677">Repeat</keyword>
<dbReference type="PANTHER" id="PTHR12675:SF6">
    <property type="entry name" value="ZINC FINGER CCCH DOMAIN-CONTAINING PROTEIN 10"/>
    <property type="match status" value="1"/>
</dbReference>
<dbReference type="PANTHER" id="PTHR12675">
    <property type="entry name" value="MUSCLEBLIND-LIKE PROTEIN"/>
    <property type="match status" value="1"/>
</dbReference>
<dbReference type="PROSITE" id="PS50103">
    <property type="entry name" value="ZF_C3H1"/>
    <property type="match status" value="3"/>
</dbReference>
<feature type="coiled-coil region" evidence="6">
    <location>
        <begin position="211"/>
        <end position="245"/>
    </location>
</feature>
<keyword evidence="3 5" id="KW-0863">Zinc-finger</keyword>
<dbReference type="Pfam" id="PF14608">
    <property type="entry name" value="zf-CCCH_2"/>
    <property type="match status" value="1"/>
</dbReference>
<evidence type="ECO:0000256" key="7">
    <source>
        <dbReference type="SAM" id="MobiDB-lite"/>
    </source>
</evidence>
<sequence>MTMISYVFRSVHPSDSGSEDASMSNGGLSSGGKSVNGGGLEQYEDDVCRDYMRNVCTRGKRCKYRHPVVEDRPEPPPRRDLTFCHDYQNNGCTRPSCKFLHCSRDEEEYFHRTGLLPSRLNYAKTLPPSNVQKADVPVCRDFLNGECKRGSKCKYRHVNGEYEASEKSSGDGGDRRHHDRSYDHGPEAKRRRADDDYDNCSSHTRGGGLSYSLLEEENLMLRRKLDELKKQVSDLTAINEVLLEQNARYRVSKAATAMHVPGTQHSLSAMAMGVGGAAAVSPAHAAGGQATMAVVSPSLTQQVALNSDLATQHALQTAAQQQRLAPPPAPAALTPTVTITQNVAAAGALGLTQSNLAVSMAPMNAAQLQVAHSLTQNLGAPSTSLVSYPIMSQNMRSAVEPSSLTH</sequence>
<feature type="domain" description="C3H1-type" evidence="8">
    <location>
        <begin position="78"/>
        <end position="104"/>
    </location>
</feature>
<dbReference type="InterPro" id="IPR000571">
    <property type="entry name" value="Znf_CCCH"/>
</dbReference>
<keyword evidence="6" id="KW-0175">Coiled coil</keyword>
<reference evidence="10" key="1">
    <citation type="submission" date="2025-08" db="UniProtKB">
        <authorList>
            <consortium name="RefSeq"/>
        </authorList>
    </citation>
    <scope>IDENTIFICATION</scope>
</reference>
<feature type="region of interest" description="Disordered" evidence="7">
    <location>
        <begin position="162"/>
        <end position="202"/>
    </location>
</feature>
<protein>
    <submittedName>
        <fullName evidence="10">Zinc finger CCCH domain-containing protein 10 isoform X1</fullName>
    </submittedName>
</protein>
<feature type="domain" description="C3H1-type" evidence="8">
    <location>
        <begin position="133"/>
        <end position="160"/>
    </location>
</feature>
<evidence type="ECO:0000256" key="4">
    <source>
        <dbReference type="ARBA" id="ARBA00022833"/>
    </source>
</evidence>
<dbReference type="RefSeq" id="XP_005102242.1">
    <property type="nucleotide sequence ID" value="XM_005102185.3"/>
</dbReference>
<evidence type="ECO:0000256" key="5">
    <source>
        <dbReference type="PROSITE-ProRule" id="PRU00723"/>
    </source>
</evidence>
<dbReference type="SMART" id="SM00356">
    <property type="entry name" value="ZnF_C3H1"/>
    <property type="match status" value="3"/>
</dbReference>
<evidence type="ECO:0000313" key="10">
    <source>
        <dbReference type="RefSeq" id="XP_005102242.1"/>
    </source>
</evidence>
<dbReference type="Gene3D" id="4.10.1000.10">
    <property type="entry name" value="Zinc finger, CCCH-type"/>
    <property type="match status" value="1"/>
</dbReference>
<organism evidence="9 10">
    <name type="scientific">Aplysia californica</name>
    <name type="common">California sea hare</name>
    <dbReference type="NCBI Taxonomy" id="6500"/>
    <lineage>
        <taxon>Eukaryota</taxon>
        <taxon>Metazoa</taxon>
        <taxon>Spiralia</taxon>
        <taxon>Lophotrochozoa</taxon>
        <taxon>Mollusca</taxon>
        <taxon>Gastropoda</taxon>
        <taxon>Heterobranchia</taxon>
        <taxon>Euthyneura</taxon>
        <taxon>Tectipleura</taxon>
        <taxon>Aplysiida</taxon>
        <taxon>Aplysioidea</taxon>
        <taxon>Aplysiidae</taxon>
        <taxon>Aplysia</taxon>
    </lineage>
</organism>
<dbReference type="Pfam" id="PF00642">
    <property type="entry name" value="zf-CCCH"/>
    <property type="match status" value="2"/>
</dbReference>
<feature type="region of interest" description="Disordered" evidence="7">
    <location>
        <begin position="13"/>
        <end position="37"/>
    </location>
</feature>
<accession>A0ABM0JV52</accession>
<dbReference type="SUPFAM" id="SSF90229">
    <property type="entry name" value="CCCH zinc finger"/>
    <property type="match status" value="1"/>
</dbReference>
<dbReference type="Gene3D" id="3.30.1370.210">
    <property type="match status" value="1"/>
</dbReference>
<gene>
    <name evidence="10" type="primary">LOC101860422</name>
</gene>
<keyword evidence="4 5" id="KW-0862">Zinc</keyword>
<feature type="compositionally biased region" description="Basic and acidic residues" evidence="7">
    <location>
        <begin position="162"/>
        <end position="194"/>
    </location>
</feature>
<feature type="zinc finger region" description="C3H1-type" evidence="5">
    <location>
        <begin position="42"/>
        <end position="69"/>
    </location>
</feature>
<feature type="domain" description="C3H1-type" evidence="8">
    <location>
        <begin position="42"/>
        <end position="69"/>
    </location>
</feature>
<proteinExistence type="predicted"/>
<dbReference type="InterPro" id="IPR036855">
    <property type="entry name" value="Znf_CCCH_sf"/>
</dbReference>
<evidence type="ECO:0000313" key="9">
    <source>
        <dbReference type="Proteomes" id="UP000694888"/>
    </source>
</evidence>
<feature type="compositionally biased region" description="Polar residues" evidence="7">
    <location>
        <begin position="13"/>
        <end position="27"/>
    </location>
</feature>